<proteinExistence type="predicted"/>
<protein>
    <submittedName>
        <fullName evidence="2">Uncharacterized protein</fullName>
    </submittedName>
</protein>
<feature type="compositionally biased region" description="Basic and acidic residues" evidence="1">
    <location>
        <begin position="27"/>
        <end position="50"/>
    </location>
</feature>
<evidence type="ECO:0000256" key="1">
    <source>
        <dbReference type="SAM" id="MobiDB-lite"/>
    </source>
</evidence>
<organism evidence="2 3">
    <name type="scientific">Hymenobacter fastidiosus</name>
    <dbReference type="NCBI Taxonomy" id="486264"/>
    <lineage>
        <taxon>Bacteria</taxon>
        <taxon>Pseudomonadati</taxon>
        <taxon>Bacteroidota</taxon>
        <taxon>Cytophagia</taxon>
        <taxon>Cytophagales</taxon>
        <taxon>Hymenobacteraceae</taxon>
        <taxon>Hymenobacter</taxon>
    </lineage>
</organism>
<reference evidence="3" key="1">
    <citation type="journal article" date="2019" name="Int. J. Syst. Evol. Microbiol.">
        <title>The Global Catalogue of Microorganisms (GCM) 10K type strain sequencing project: providing services to taxonomists for standard genome sequencing and annotation.</title>
        <authorList>
            <consortium name="The Broad Institute Genomics Platform"/>
            <consortium name="The Broad Institute Genome Sequencing Center for Infectious Disease"/>
            <person name="Wu L."/>
            <person name="Ma J."/>
        </authorList>
    </citation>
    <scope>NUCLEOTIDE SEQUENCE [LARGE SCALE GENOMIC DNA]</scope>
    <source>
        <strain evidence="3">JCM 17224</strain>
    </source>
</reference>
<keyword evidence="3" id="KW-1185">Reference proteome</keyword>
<dbReference type="Proteomes" id="UP001500567">
    <property type="component" value="Unassembled WGS sequence"/>
</dbReference>
<gene>
    <name evidence="2" type="ORF">GCM10022408_37130</name>
</gene>
<comment type="caution">
    <text evidence="2">The sequence shown here is derived from an EMBL/GenBank/DDBJ whole genome shotgun (WGS) entry which is preliminary data.</text>
</comment>
<accession>A0ABP7T246</accession>
<dbReference type="EMBL" id="BAABDJ010000040">
    <property type="protein sequence ID" value="GAA4019622.1"/>
    <property type="molecule type" value="Genomic_DNA"/>
</dbReference>
<sequence length="85" mass="9450">MQPELGEGRGQGQKQLPGEAGQNLGGRLRDGRAEGEVHEERLDESEEARLGRETGFRGGLFWGGITSRTMLTRLVWYSILVRVLP</sequence>
<evidence type="ECO:0000313" key="2">
    <source>
        <dbReference type="EMBL" id="GAA4019622.1"/>
    </source>
</evidence>
<feature type="region of interest" description="Disordered" evidence="1">
    <location>
        <begin position="1"/>
        <end position="50"/>
    </location>
</feature>
<evidence type="ECO:0000313" key="3">
    <source>
        <dbReference type="Proteomes" id="UP001500567"/>
    </source>
</evidence>
<name>A0ABP7T246_9BACT</name>